<gene>
    <name evidence="1" type="ORF">HMPREF0216_01436</name>
</gene>
<dbReference type="EMBL" id="AMEZ01000036">
    <property type="protein sequence ID" value="EKY27403.1"/>
    <property type="molecule type" value="Genomic_DNA"/>
</dbReference>
<keyword evidence="2" id="KW-1185">Reference proteome</keyword>
<proteinExistence type="predicted"/>
<accession>L1QHG3</accession>
<name>L1QHG3_9CLOT</name>
<dbReference type="Proteomes" id="UP000010420">
    <property type="component" value="Unassembled WGS sequence"/>
</dbReference>
<protein>
    <submittedName>
        <fullName evidence="1">Uncharacterized protein</fullName>
    </submittedName>
</protein>
<comment type="caution">
    <text evidence="1">The sequence shown here is derived from an EMBL/GenBank/DDBJ whole genome shotgun (WGS) entry which is preliminary data.</text>
</comment>
<dbReference type="HOGENOM" id="CLU_3097329_0_0_9"/>
<dbReference type="RefSeq" id="WP_005212726.1">
    <property type="nucleotide sequence ID" value="NZ_KB291628.1"/>
</dbReference>
<evidence type="ECO:0000313" key="2">
    <source>
        <dbReference type="Proteomes" id="UP000010420"/>
    </source>
</evidence>
<dbReference type="AlphaFoldDB" id="L1QHG3"/>
<evidence type="ECO:0000313" key="1">
    <source>
        <dbReference type="EMBL" id="EKY27403.1"/>
    </source>
</evidence>
<reference evidence="1 2" key="1">
    <citation type="submission" date="2012-05" db="EMBL/GenBank/DDBJ databases">
        <authorList>
            <person name="Weinstock G."/>
            <person name="Sodergren E."/>
            <person name="Lobos E.A."/>
            <person name="Fulton L."/>
            <person name="Fulton R."/>
            <person name="Courtney L."/>
            <person name="Fronick C."/>
            <person name="O'Laughlin M."/>
            <person name="Godfrey J."/>
            <person name="Wilson R.M."/>
            <person name="Miner T."/>
            <person name="Farmer C."/>
            <person name="Delehaunty K."/>
            <person name="Cordes M."/>
            <person name="Minx P."/>
            <person name="Tomlinson C."/>
            <person name="Chen J."/>
            <person name="Wollam A."/>
            <person name="Pepin K.H."/>
            <person name="Bhonagiri V."/>
            <person name="Zhang X."/>
            <person name="Suruliraj S."/>
            <person name="Warren W."/>
            <person name="Mitreva M."/>
            <person name="Mardis E.R."/>
            <person name="Wilson R.K."/>
        </authorList>
    </citation>
    <scope>NUCLEOTIDE SEQUENCE [LARGE SCALE GENOMIC DNA]</scope>
    <source>
        <strain evidence="1 2">DSM 1785</strain>
    </source>
</reference>
<sequence length="51" mass="5808">MSKDEGNISYSNGIIDGVIPCEEEERKLRHDRKPRSKLAVGGMFKFPDLNE</sequence>
<organism evidence="1 2">
    <name type="scientific">Clostridium celatum DSM 1785</name>
    <dbReference type="NCBI Taxonomy" id="545697"/>
    <lineage>
        <taxon>Bacteria</taxon>
        <taxon>Bacillati</taxon>
        <taxon>Bacillota</taxon>
        <taxon>Clostridia</taxon>
        <taxon>Eubacteriales</taxon>
        <taxon>Clostridiaceae</taxon>
        <taxon>Clostridium</taxon>
    </lineage>
</organism>
<dbReference type="PATRIC" id="fig|545697.3.peg.1415"/>
<dbReference type="OrthoDB" id="9950394at2"/>